<dbReference type="SUPFAM" id="SSF52058">
    <property type="entry name" value="L domain-like"/>
    <property type="match status" value="1"/>
</dbReference>
<dbReference type="InterPro" id="IPR036047">
    <property type="entry name" value="F-box-like_dom_sf"/>
</dbReference>
<evidence type="ECO:0000313" key="3">
    <source>
        <dbReference type="EMBL" id="MED6216749.1"/>
    </source>
</evidence>
<dbReference type="Pfam" id="PF00646">
    <property type="entry name" value="F-box"/>
    <property type="match status" value="1"/>
</dbReference>
<dbReference type="InterPro" id="IPR001810">
    <property type="entry name" value="F-box_dom"/>
</dbReference>
<feature type="compositionally biased region" description="Acidic residues" evidence="1">
    <location>
        <begin position="18"/>
        <end position="45"/>
    </location>
</feature>
<feature type="domain" description="F-box" evidence="2">
    <location>
        <begin position="46"/>
        <end position="101"/>
    </location>
</feature>
<dbReference type="Gene3D" id="1.20.1280.50">
    <property type="match status" value="1"/>
</dbReference>
<evidence type="ECO:0000313" key="4">
    <source>
        <dbReference type="Proteomes" id="UP001341840"/>
    </source>
</evidence>
<dbReference type="PROSITE" id="PS50181">
    <property type="entry name" value="FBOX"/>
    <property type="match status" value="1"/>
</dbReference>
<organism evidence="3 4">
    <name type="scientific">Stylosanthes scabra</name>
    <dbReference type="NCBI Taxonomy" id="79078"/>
    <lineage>
        <taxon>Eukaryota</taxon>
        <taxon>Viridiplantae</taxon>
        <taxon>Streptophyta</taxon>
        <taxon>Embryophyta</taxon>
        <taxon>Tracheophyta</taxon>
        <taxon>Spermatophyta</taxon>
        <taxon>Magnoliopsida</taxon>
        <taxon>eudicotyledons</taxon>
        <taxon>Gunneridae</taxon>
        <taxon>Pentapetalae</taxon>
        <taxon>rosids</taxon>
        <taxon>fabids</taxon>
        <taxon>Fabales</taxon>
        <taxon>Fabaceae</taxon>
        <taxon>Papilionoideae</taxon>
        <taxon>50 kb inversion clade</taxon>
        <taxon>dalbergioids sensu lato</taxon>
        <taxon>Dalbergieae</taxon>
        <taxon>Pterocarpus clade</taxon>
        <taxon>Stylosanthes</taxon>
    </lineage>
</organism>
<protein>
    <recommendedName>
        <fullName evidence="2">F-box domain-containing protein</fullName>
    </recommendedName>
</protein>
<keyword evidence="4" id="KW-1185">Reference proteome</keyword>
<comment type="caution">
    <text evidence="3">The sequence shown here is derived from an EMBL/GenBank/DDBJ whole genome shotgun (WGS) entry which is preliminary data.</text>
</comment>
<dbReference type="InterPro" id="IPR053781">
    <property type="entry name" value="F-box_AtFBL13-like"/>
</dbReference>
<dbReference type="InterPro" id="IPR032675">
    <property type="entry name" value="LRR_dom_sf"/>
</dbReference>
<dbReference type="PANTHER" id="PTHR32212">
    <property type="entry name" value="CYCLIN-LIKE F-BOX"/>
    <property type="match status" value="1"/>
</dbReference>
<sequence length="419" mass="47271">MANDTTEPNAKRARESDTDYDDDVNDDDDDADNDSDSDSEMEVGEEDRLSDLPDCILIHIMTFLTTKDVVSTSILSRRWEDLWKHVPSLVLRTSDFKFRRMTRFNEAVSKFLQLRDGSVPLLNVDVSHFGRMPPNIQTSVSEYAVVHRVEQLRLRADCFPHLSPCVFTSQTLTSLHLSSSGYDLLPKTLNMGALTSLHIKKFAFCGADNESLDPFSSCVKLKTLVIEHCSINHSKILCISNATLVSLTIHSKDHAFGEEIVLSTPSLRSFSFSGVVAWQLSARSNLSFLKEVTIDFHICVDFVDHPRDDTSMTVCLQSAFIIIDWLQVFANIRSLTICSGTLKVLSLTPELLNTGSPGLDNLQLLILKLKNRSAFLPKRHRTSYFKNADFKTTLEHAIVVDCLIRNSPFAEVNLVRRYY</sequence>
<dbReference type="SMART" id="SM00256">
    <property type="entry name" value="FBOX"/>
    <property type="match status" value="1"/>
</dbReference>
<dbReference type="PANTHER" id="PTHR32212:SF269">
    <property type="entry name" value="F-BOX_RNI_FBD-LIKE DOMAIN PROTEIN"/>
    <property type="match status" value="1"/>
</dbReference>
<dbReference type="Proteomes" id="UP001341840">
    <property type="component" value="Unassembled WGS sequence"/>
</dbReference>
<evidence type="ECO:0000259" key="2">
    <source>
        <dbReference type="PROSITE" id="PS50181"/>
    </source>
</evidence>
<feature type="region of interest" description="Disordered" evidence="1">
    <location>
        <begin position="1"/>
        <end position="47"/>
    </location>
</feature>
<dbReference type="CDD" id="cd22160">
    <property type="entry name" value="F-box_AtFBL13-like"/>
    <property type="match status" value="1"/>
</dbReference>
<name>A0ABU6Z585_9FABA</name>
<evidence type="ECO:0000256" key="1">
    <source>
        <dbReference type="SAM" id="MobiDB-lite"/>
    </source>
</evidence>
<dbReference type="Gene3D" id="3.80.10.10">
    <property type="entry name" value="Ribonuclease Inhibitor"/>
    <property type="match status" value="1"/>
</dbReference>
<dbReference type="EMBL" id="JASCZI010271886">
    <property type="protein sequence ID" value="MED6216749.1"/>
    <property type="molecule type" value="Genomic_DNA"/>
</dbReference>
<accession>A0ABU6Z585</accession>
<reference evidence="3 4" key="1">
    <citation type="journal article" date="2023" name="Plants (Basel)">
        <title>Bridging the Gap: Combining Genomics and Transcriptomics Approaches to Understand Stylosanthes scabra, an Orphan Legume from the Brazilian Caatinga.</title>
        <authorList>
            <person name="Ferreira-Neto J.R.C."/>
            <person name="da Silva M.D."/>
            <person name="Binneck E."/>
            <person name="de Melo N.F."/>
            <person name="da Silva R.H."/>
            <person name="de Melo A.L.T.M."/>
            <person name="Pandolfi V."/>
            <person name="Bustamante F.O."/>
            <person name="Brasileiro-Vidal A.C."/>
            <person name="Benko-Iseppon A.M."/>
        </authorList>
    </citation>
    <scope>NUCLEOTIDE SEQUENCE [LARGE SCALE GENOMIC DNA]</scope>
    <source>
        <tissue evidence="3">Leaves</tissue>
    </source>
</reference>
<dbReference type="SUPFAM" id="SSF81383">
    <property type="entry name" value="F-box domain"/>
    <property type="match status" value="1"/>
</dbReference>
<proteinExistence type="predicted"/>
<gene>
    <name evidence="3" type="ORF">PIB30_010782</name>
</gene>